<evidence type="ECO:0000313" key="1">
    <source>
        <dbReference type="EMBL" id="KAG0592064.1"/>
    </source>
</evidence>
<dbReference type="PANTHER" id="PTHR35128:SF1">
    <property type="entry name" value="SECRETION-REGULATING GUANINE NUCLEOTIDE EXCHANGE FACTOR"/>
    <property type="match status" value="1"/>
</dbReference>
<organism evidence="1 2">
    <name type="scientific">Ceratodon purpureus</name>
    <name type="common">Fire moss</name>
    <name type="synonym">Dicranum purpureum</name>
    <dbReference type="NCBI Taxonomy" id="3225"/>
    <lineage>
        <taxon>Eukaryota</taxon>
        <taxon>Viridiplantae</taxon>
        <taxon>Streptophyta</taxon>
        <taxon>Embryophyta</taxon>
        <taxon>Bryophyta</taxon>
        <taxon>Bryophytina</taxon>
        <taxon>Bryopsida</taxon>
        <taxon>Dicranidae</taxon>
        <taxon>Pseudoditrichales</taxon>
        <taxon>Ditrichaceae</taxon>
        <taxon>Ceratodon</taxon>
    </lineage>
</organism>
<reference evidence="1" key="1">
    <citation type="submission" date="2020-06" db="EMBL/GenBank/DDBJ databases">
        <title>WGS assembly of Ceratodon purpureus strain R40.</title>
        <authorList>
            <person name="Carey S.B."/>
            <person name="Jenkins J."/>
            <person name="Shu S."/>
            <person name="Lovell J.T."/>
            <person name="Sreedasyam A."/>
            <person name="Maumus F."/>
            <person name="Tiley G.P."/>
            <person name="Fernandez-Pozo N."/>
            <person name="Barry K."/>
            <person name="Chen C."/>
            <person name="Wang M."/>
            <person name="Lipzen A."/>
            <person name="Daum C."/>
            <person name="Saski C.A."/>
            <person name="Payton A.C."/>
            <person name="Mcbreen J.C."/>
            <person name="Conrad R.E."/>
            <person name="Kollar L.M."/>
            <person name="Olsson S."/>
            <person name="Huttunen S."/>
            <person name="Landis J.B."/>
            <person name="Wickett N.J."/>
            <person name="Johnson M.G."/>
            <person name="Rensing S.A."/>
            <person name="Grimwood J."/>
            <person name="Schmutz J."/>
            <person name="Mcdaniel S.F."/>
        </authorList>
    </citation>
    <scope>NUCLEOTIDE SEQUENCE</scope>
    <source>
        <strain evidence="1">R40</strain>
    </source>
</reference>
<proteinExistence type="predicted"/>
<dbReference type="PANTHER" id="PTHR35128">
    <property type="entry name" value="SECRETION-REGULATING GUANINE NUCLEOTIDE EXCHANGE FACTOR"/>
    <property type="match status" value="1"/>
</dbReference>
<dbReference type="OrthoDB" id="10022521at2759"/>
<gene>
    <name evidence="1" type="ORF">KC19_1G222100</name>
</gene>
<dbReference type="Proteomes" id="UP000822688">
    <property type="component" value="Chromosome 1"/>
</dbReference>
<accession>A0A8T0J830</accession>
<sequence>MAPSRLQPFSPRGSPVLRRSLSSAMANVPGSQVSNFNNFVIGALGLVAFFLLATCHSGPAILPSVSLSSPSAQGGVRGEFHVYSKVLSPRREIFNGTEFVYQVPSNPRAVMFLAHGCNCKASFFWDKHAECATCSGAPEERAFVMKALRKSYAVIAISSREKCWRKDDSRRVKFILESWIDKFNLVELPLLGLGASSGGYFMSSFAKVVKFDAIVLMIAEGRFQTIPDSTYPSVLFVHMVKDEVRAERIRKIIPVLRKAGIEADEIQCKEMNITDSFFAKRIPYIDPSMSVQLFELLMRSGCLDNRGYLKVDGRQLELKREMSLGKGGQNLVDSLSLITDHWEHHIREELNVAFSFHEFTSLPSGKIIAWLESHVTMPPNVTEQSLTRSSI</sequence>
<dbReference type="InterPro" id="IPR029058">
    <property type="entry name" value="AB_hydrolase_fold"/>
</dbReference>
<comment type="caution">
    <text evidence="1">The sequence shown here is derived from an EMBL/GenBank/DDBJ whole genome shotgun (WGS) entry which is preliminary data.</text>
</comment>
<dbReference type="EMBL" id="CM026421">
    <property type="protein sequence ID" value="KAG0592064.1"/>
    <property type="molecule type" value="Genomic_DNA"/>
</dbReference>
<evidence type="ECO:0000313" key="2">
    <source>
        <dbReference type="Proteomes" id="UP000822688"/>
    </source>
</evidence>
<name>A0A8T0J830_CERPU</name>
<keyword evidence="2" id="KW-1185">Reference proteome</keyword>
<dbReference type="AlphaFoldDB" id="A0A8T0J830"/>
<protein>
    <submittedName>
        <fullName evidence="1">Uncharacterized protein</fullName>
    </submittedName>
</protein>
<dbReference type="Gene3D" id="3.40.50.1820">
    <property type="entry name" value="alpha/beta hydrolase"/>
    <property type="match status" value="1"/>
</dbReference>